<keyword evidence="2" id="KW-1185">Reference proteome</keyword>
<proteinExistence type="predicted"/>
<accession>A0A834YSG4</accession>
<dbReference type="Proteomes" id="UP000655225">
    <property type="component" value="Unassembled WGS sequence"/>
</dbReference>
<gene>
    <name evidence="1" type="ORF">HHK36_023494</name>
</gene>
<comment type="caution">
    <text evidence="1">The sequence shown here is derived from an EMBL/GenBank/DDBJ whole genome shotgun (WGS) entry which is preliminary data.</text>
</comment>
<organism evidence="1 2">
    <name type="scientific">Tetracentron sinense</name>
    <name type="common">Spur-leaf</name>
    <dbReference type="NCBI Taxonomy" id="13715"/>
    <lineage>
        <taxon>Eukaryota</taxon>
        <taxon>Viridiplantae</taxon>
        <taxon>Streptophyta</taxon>
        <taxon>Embryophyta</taxon>
        <taxon>Tracheophyta</taxon>
        <taxon>Spermatophyta</taxon>
        <taxon>Magnoliopsida</taxon>
        <taxon>Trochodendrales</taxon>
        <taxon>Trochodendraceae</taxon>
        <taxon>Tetracentron</taxon>
    </lineage>
</organism>
<reference evidence="1 2" key="1">
    <citation type="submission" date="2020-04" db="EMBL/GenBank/DDBJ databases">
        <title>Plant Genome Project.</title>
        <authorList>
            <person name="Zhang R.-G."/>
        </authorList>
    </citation>
    <scope>NUCLEOTIDE SEQUENCE [LARGE SCALE GENOMIC DNA]</scope>
    <source>
        <strain evidence="1">YNK0</strain>
        <tissue evidence="1">Leaf</tissue>
    </source>
</reference>
<evidence type="ECO:0000313" key="2">
    <source>
        <dbReference type="Proteomes" id="UP000655225"/>
    </source>
</evidence>
<dbReference type="EMBL" id="JABCRI010000017">
    <property type="protein sequence ID" value="KAF8391192.1"/>
    <property type="molecule type" value="Genomic_DNA"/>
</dbReference>
<evidence type="ECO:0000313" key="1">
    <source>
        <dbReference type="EMBL" id="KAF8391192.1"/>
    </source>
</evidence>
<sequence length="215" mass="23520">MERELASAKGCAFLVREVHCWNWVGAALDSGGSAIAEHEGKIIIFTGKDRFLRAHAPLLLFSSARASIKLIFLSSLSPTGKRSDQQVFHRLEPTAVAAPHLSSSMFSPATTLAFSTADPIAPPSSLIPRYIEITSDHLFRLSSPFLIHVRLCVLGEYENNVISLLRRGKARGELGIDRCYLGGPSKTCKAVAPELSLRDKHDKAVSKVDLQRTLN</sequence>
<name>A0A834YSG4_TETSI</name>
<protein>
    <submittedName>
        <fullName evidence="1">Uncharacterized protein</fullName>
    </submittedName>
</protein>
<dbReference type="AlphaFoldDB" id="A0A834YSG4"/>